<reference evidence="5" key="1">
    <citation type="journal article" date="2010" name="Nature">
        <title>The Amphimedon queenslandica genome and the evolution of animal complexity.</title>
        <authorList>
            <person name="Srivastava M."/>
            <person name="Simakov O."/>
            <person name="Chapman J."/>
            <person name="Fahey B."/>
            <person name="Gauthier M.E."/>
            <person name="Mitros T."/>
            <person name="Richards G.S."/>
            <person name="Conaco C."/>
            <person name="Dacre M."/>
            <person name="Hellsten U."/>
            <person name="Larroux C."/>
            <person name="Putnam N.H."/>
            <person name="Stanke M."/>
            <person name="Adamska M."/>
            <person name="Darling A."/>
            <person name="Degnan S.M."/>
            <person name="Oakley T.H."/>
            <person name="Plachetzki D.C."/>
            <person name="Zhai Y."/>
            <person name="Adamski M."/>
            <person name="Calcino A."/>
            <person name="Cummins S.F."/>
            <person name="Goodstein D.M."/>
            <person name="Harris C."/>
            <person name="Jackson D.J."/>
            <person name="Leys S.P."/>
            <person name="Shu S."/>
            <person name="Woodcroft B.J."/>
            <person name="Vervoort M."/>
            <person name="Kosik K.S."/>
            <person name="Manning G."/>
            <person name="Degnan B.M."/>
            <person name="Rokhsar D.S."/>
        </authorList>
    </citation>
    <scope>NUCLEOTIDE SEQUENCE [LARGE SCALE GENOMIC DNA]</scope>
</reference>
<keyword evidence="2" id="KW-0393">Immunoglobulin domain</keyword>
<dbReference type="AlphaFoldDB" id="A0AAN0K486"/>
<evidence type="ECO:0000259" key="3">
    <source>
        <dbReference type="PROSITE" id="PS50835"/>
    </source>
</evidence>
<reference evidence="4" key="2">
    <citation type="submission" date="2024-06" db="UniProtKB">
        <authorList>
            <consortium name="EnsemblMetazoa"/>
        </authorList>
    </citation>
    <scope>IDENTIFICATION</scope>
</reference>
<dbReference type="FunFam" id="2.60.40.10:FF:000032">
    <property type="entry name" value="palladin isoform X1"/>
    <property type="match status" value="1"/>
</dbReference>
<dbReference type="InterPro" id="IPR007110">
    <property type="entry name" value="Ig-like_dom"/>
</dbReference>
<dbReference type="Proteomes" id="UP000007879">
    <property type="component" value="Unassembled WGS sequence"/>
</dbReference>
<dbReference type="InterPro" id="IPR036179">
    <property type="entry name" value="Ig-like_dom_sf"/>
</dbReference>
<dbReference type="PANTHER" id="PTHR10075">
    <property type="entry name" value="BASIGIN RELATED"/>
    <property type="match status" value="1"/>
</dbReference>
<dbReference type="KEGG" id="aqu:109593531"/>
<dbReference type="GO" id="GO:0005886">
    <property type="term" value="C:plasma membrane"/>
    <property type="evidence" value="ECO:0007669"/>
    <property type="project" value="TreeGrafter"/>
</dbReference>
<keyword evidence="1" id="KW-1015">Disulfide bond</keyword>
<dbReference type="Pfam" id="PF13927">
    <property type="entry name" value="Ig_3"/>
    <property type="match status" value="1"/>
</dbReference>
<evidence type="ECO:0000256" key="2">
    <source>
        <dbReference type="ARBA" id="ARBA00023319"/>
    </source>
</evidence>
<evidence type="ECO:0000313" key="4">
    <source>
        <dbReference type="EnsemblMetazoa" id="XP_019864131.1"/>
    </source>
</evidence>
<accession>A0AAN0K486</accession>
<organism evidence="4 5">
    <name type="scientific">Amphimedon queenslandica</name>
    <name type="common">Sponge</name>
    <dbReference type="NCBI Taxonomy" id="400682"/>
    <lineage>
        <taxon>Eukaryota</taxon>
        <taxon>Metazoa</taxon>
        <taxon>Porifera</taxon>
        <taxon>Demospongiae</taxon>
        <taxon>Heteroscleromorpha</taxon>
        <taxon>Haplosclerida</taxon>
        <taxon>Niphatidae</taxon>
        <taxon>Amphimedon</taxon>
    </lineage>
</organism>
<dbReference type="InterPro" id="IPR036116">
    <property type="entry name" value="FN3_sf"/>
</dbReference>
<dbReference type="GeneID" id="109593531"/>
<dbReference type="SMART" id="SM00409">
    <property type="entry name" value="IG"/>
    <property type="match status" value="1"/>
</dbReference>
<sequence length="202" mass="21779">MKPVVTVIGNSSVSVHEGNTTTFICRAIAIPRPSVVWTNENNIHIGNRIQSNEVNIGNDTVLSTLTISSTEQADEGSYKCTGATDNGTSTVTFHLHIESIPEPYLQLYFIDSNSTCATVMWEVFGVPNNANITITWSLAGLHNETVGETIVMQSSSFLTIFNLLPNTSYVITAGLLGLTDSITINTSIIYTSIITGGKFSDI</sequence>
<evidence type="ECO:0000256" key="1">
    <source>
        <dbReference type="ARBA" id="ARBA00023157"/>
    </source>
</evidence>
<dbReference type="InterPro" id="IPR013783">
    <property type="entry name" value="Ig-like_fold"/>
</dbReference>
<dbReference type="SMART" id="SM00408">
    <property type="entry name" value="IGc2"/>
    <property type="match status" value="1"/>
</dbReference>
<protein>
    <recommendedName>
        <fullName evidence="3">Ig-like domain-containing protein</fullName>
    </recommendedName>
</protein>
<keyword evidence="5" id="KW-1185">Reference proteome</keyword>
<proteinExistence type="predicted"/>
<dbReference type="RefSeq" id="XP_019864131.1">
    <property type="nucleotide sequence ID" value="XM_020008572.1"/>
</dbReference>
<dbReference type="InterPro" id="IPR003599">
    <property type="entry name" value="Ig_sub"/>
</dbReference>
<dbReference type="GO" id="GO:0098632">
    <property type="term" value="F:cell-cell adhesion mediator activity"/>
    <property type="evidence" value="ECO:0007669"/>
    <property type="project" value="TreeGrafter"/>
</dbReference>
<feature type="domain" description="Ig-like" evidence="3">
    <location>
        <begin position="3"/>
        <end position="92"/>
    </location>
</feature>
<dbReference type="PANTHER" id="PTHR10075:SF100">
    <property type="entry name" value="FASCICLIN-2"/>
    <property type="match status" value="1"/>
</dbReference>
<dbReference type="EnsemblMetazoa" id="XM_020008572.1">
    <property type="protein sequence ID" value="XP_019864131.1"/>
    <property type="gene ID" value="LOC109593531"/>
</dbReference>
<name>A0AAN0K486_AMPQE</name>
<evidence type="ECO:0000313" key="5">
    <source>
        <dbReference type="Proteomes" id="UP000007879"/>
    </source>
</evidence>
<dbReference type="SUPFAM" id="SSF49265">
    <property type="entry name" value="Fibronectin type III"/>
    <property type="match status" value="1"/>
</dbReference>
<dbReference type="InterPro" id="IPR003598">
    <property type="entry name" value="Ig_sub2"/>
</dbReference>
<dbReference type="Gene3D" id="2.60.40.10">
    <property type="entry name" value="Immunoglobulins"/>
    <property type="match status" value="1"/>
</dbReference>
<dbReference type="GO" id="GO:0007156">
    <property type="term" value="P:homophilic cell adhesion via plasma membrane adhesion molecules"/>
    <property type="evidence" value="ECO:0007669"/>
    <property type="project" value="TreeGrafter"/>
</dbReference>
<dbReference type="SUPFAM" id="SSF48726">
    <property type="entry name" value="Immunoglobulin"/>
    <property type="match status" value="1"/>
</dbReference>
<dbReference type="PROSITE" id="PS50835">
    <property type="entry name" value="IG_LIKE"/>
    <property type="match status" value="1"/>
</dbReference>